<evidence type="ECO:0000256" key="2">
    <source>
        <dbReference type="ARBA" id="ARBA00022737"/>
    </source>
</evidence>
<keyword evidence="1 4" id="KW-0853">WD repeat</keyword>
<dbReference type="SUPFAM" id="SSF50978">
    <property type="entry name" value="WD40 repeat-like"/>
    <property type="match status" value="1"/>
</dbReference>
<feature type="chain" id="PRO_5002623970" evidence="5">
    <location>
        <begin position="28"/>
        <end position="367"/>
    </location>
</feature>
<keyword evidence="2" id="KW-0677">Repeat</keyword>
<feature type="signal peptide" evidence="5">
    <location>
        <begin position="1"/>
        <end position="27"/>
    </location>
</feature>
<evidence type="ECO:0000256" key="1">
    <source>
        <dbReference type="ARBA" id="ARBA00022574"/>
    </source>
</evidence>
<dbReference type="FunCoup" id="A0DPS2">
    <property type="interactions" value="581"/>
</dbReference>
<dbReference type="InterPro" id="IPR015943">
    <property type="entry name" value="WD40/YVTN_repeat-like_dom_sf"/>
</dbReference>
<dbReference type="GO" id="GO:0010997">
    <property type="term" value="F:anaphase-promoting complex binding"/>
    <property type="evidence" value="ECO:0000318"/>
    <property type="project" value="GO_Central"/>
</dbReference>
<protein>
    <submittedName>
        <fullName evidence="6">Uncharacterized protein</fullName>
    </submittedName>
</protein>
<keyword evidence="7" id="KW-1185">Reference proteome</keyword>
<dbReference type="InterPro" id="IPR033010">
    <property type="entry name" value="Cdc20/Fizzy"/>
</dbReference>
<dbReference type="SMART" id="SM00320">
    <property type="entry name" value="WD40"/>
    <property type="match status" value="2"/>
</dbReference>
<sequence>MHSSLGNLIHNLLLKTQILFLFVNVESLKLQVIFIQSFQFCSGLSLQSSFDKNQIILKGNQQDPVSSLQQENLINFGNTEQKRRNNCSGDRFIPTIKKKFSILSETKAPAQDIASSQAALEMLYKQQILNQDPIMESESGSLKFINQNNFQYKNEHVHYIDSIDPKNYNSPLVDHKYFALPETISSQYGKYIRKIPKAPFKVLDAPQLQDDFYLNLIDWSNYNTLSVALNNSVYLWNAQSQKVTKLLDLCNDVVTSVGWSLRGPLLGVGTNNGEVQIWDVCKLQKVRTVGTLCFAEGILSSGSRDKSIIQRDIRQKEDYIFISIAHKQEVCGLKWSPDSQLLASGGNDNKLYIWSAAQYDKPIFKFQ</sequence>
<evidence type="ECO:0000256" key="3">
    <source>
        <dbReference type="ARBA" id="ARBA00023306"/>
    </source>
</evidence>
<dbReference type="PROSITE" id="PS50082">
    <property type="entry name" value="WD_REPEATS_2"/>
    <property type="match status" value="2"/>
</dbReference>
<reference evidence="6 7" key="1">
    <citation type="journal article" date="2006" name="Nature">
        <title>Global trends of whole-genome duplications revealed by the ciliate Paramecium tetraurelia.</title>
        <authorList>
            <consortium name="Genoscope"/>
            <person name="Aury J.-M."/>
            <person name="Jaillon O."/>
            <person name="Duret L."/>
            <person name="Noel B."/>
            <person name="Jubin C."/>
            <person name="Porcel B.M."/>
            <person name="Segurens B."/>
            <person name="Daubin V."/>
            <person name="Anthouard V."/>
            <person name="Aiach N."/>
            <person name="Arnaiz O."/>
            <person name="Billaut A."/>
            <person name="Beisson J."/>
            <person name="Blanc I."/>
            <person name="Bouhouche K."/>
            <person name="Camara F."/>
            <person name="Duharcourt S."/>
            <person name="Guigo R."/>
            <person name="Gogendeau D."/>
            <person name="Katinka M."/>
            <person name="Keller A.-M."/>
            <person name="Kissmehl R."/>
            <person name="Klotz C."/>
            <person name="Koll F."/>
            <person name="Le Moue A."/>
            <person name="Lepere C."/>
            <person name="Malinsky S."/>
            <person name="Nowacki M."/>
            <person name="Nowak J.K."/>
            <person name="Plattner H."/>
            <person name="Poulain J."/>
            <person name="Ruiz F."/>
            <person name="Serrano V."/>
            <person name="Zagulski M."/>
            <person name="Dessen P."/>
            <person name="Betermier M."/>
            <person name="Weissenbach J."/>
            <person name="Scarpelli C."/>
            <person name="Schachter V."/>
            <person name="Sperling L."/>
            <person name="Meyer E."/>
            <person name="Cohen J."/>
            <person name="Wincker P."/>
        </authorList>
    </citation>
    <scope>NUCLEOTIDE SEQUENCE [LARGE SCALE GENOMIC DNA]</scope>
    <source>
        <strain evidence="6 7">Stock d4-2</strain>
    </source>
</reference>
<dbReference type="Gene3D" id="2.130.10.10">
    <property type="entry name" value="YVTN repeat-like/Quinoprotein amine dehydrogenase"/>
    <property type="match status" value="1"/>
</dbReference>
<dbReference type="RefSeq" id="XP_001452436.1">
    <property type="nucleotide sequence ID" value="XM_001452399.1"/>
</dbReference>
<dbReference type="OMA" id="DPIMESE"/>
<dbReference type="PANTHER" id="PTHR19918:SF1">
    <property type="entry name" value="FIZZY-RELATED PROTEIN HOMOLOG"/>
    <property type="match status" value="1"/>
</dbReference>
<evidence type="ECO:0000313" key="7">
    <source>
        <dbReference type="Proteomes" id="UP000000600"/>
    </source>
</evidence>
<dbReference type="AlphaFoldDB" id="A0DPS2"/>
<keyword evidence="5" id="KW-0732">Signal</keyword>
<dbReference type="GO" id="GO:1990757">
    <property type="term" value="F:ubiquitin ligase activator activity"/>
    <property type="evidence" value="ECO:0000318"/>
    <property type="project" value="GO_Central"/>
</dbReference>
<evidence type="ECO:0000256" key="4">
    <source>
        <dbReference type="PROSITE-ProRule" id="PRU00221"/>
    </source>
</evidence>
<organism evidence="6 7">
    <name type="scientific">Paramecium tetraurelia</name>
    <dbReference type="NCBI Taxonomy" id="5888"/>
    <lineage>
        <taxon>Eukaryota</taxon>
        <taxon>Sar</taxon>
        <taxon>Alveolata</taxon>
        <taxon>Ciliophora</taxon>
        <taxon>Intramacronucleata</taxon>
        <taxon>Oligohymenophorea</taxon>
        <taxon>Peniculida</taxon>
        <taxon>Parameciidae</taxon>
        <taxon>Paramecium</taxon>
    </lineage>
</organism>
<dbReference type="STRING" id="5888.A0DPS2"/>
<dbReference type="HOGENOM" id="CLU_064410_0_0_1"/>
<dbReference type="InterPro" id="IPR001680">
    <property type="entry name" value="WD40_rpt"/>
</dbReference>
<dbReference type="PROSITE" id="PS50294">
    <property type="entry name" value="WD_REPEATS_REGION"/>
    <property type="match status" value="1"/>
</dbReference>
<dbReference type="PANTHER" id="PTHR19918">
    <property type="entry name" value="CELL DIVISION CYCLE 20 CDC20 FIZZY -RELATED"/>
    <property type="match status" value="1"/>
</dbReference>
<dbReference type="InterPro" id="IPR036322">
    <property type="entry name" value="WD40_repeat_dom_sf"/>
</dbReference>
<name>A0DPS2_PARTE</name>
<dbReference type="InParanoid" id="A0DPS2"/>
<feature type="repeat" description="WD" evidence="4">
    <location>
        <begin position="247"/>
        <end position="288"/>
    </location>
</feature>
<proteinExistence type="predicted"/>
<feature type="repeat" description="WD" evidence="4">
    <location>
        <begin position="323"/>
        <end position="355"/>
    </location>
</feature>
<dbReference type="EMBL" id="CT868529">
    <property type="protein sequence ID" value="CAK85039.1"/>
    <property type="molecule type" value="Genomic_DNA"/>
</dbReference>
<dbReference type="GeneID" id="5038221"/>
<dbReference type="GO" id="GO:0031145">
    <property type="term" value="P:anaphase-promoting complex-dependent catabolic process"/>
    <property type="evidence" value="ECO:0000318"/>
    <property type="project" value="GO_Central"/>
</dbReference>
<dbReference type="Proteomes" id="UP000000600">
    <property type="component" value="Unassembled WGS sequence"/>
</dbReference>
<gene>
    <name evidence="6" type="ORF">GSPATT00019221001</name>
</gene>
<dbReference type="KEGG" id="ptm:GSPATT00019221001"/>
<dbReference type="GO" id="GO:1905786">
    <property type="term" value="P:positive regulation of anaphase-promoting complex-dependent catabolic process"/>
    <property type="evidence" value="ECO:0000318"/>
    <property type="project" value="GO_Central"/>
</dbReference>
<evidence type="ECO:0000313" key="6">
    <source>
        <dbReference type="EMBL" id="CAK85039.1"/>
    </source>
</evidence>
<dbReference type="OrthoDB" id="10263272at2759"/>
<dbReference type="Pfam" id="PF00400">
    <property type="entry name" value="WD40"/>
    <property type="match status" value="1"/>
</dbReference>
<accession>A0DPS2</accession>
<keyword evidence="3" id="KW-0131">Cell cycle</keyword>
<dbReference type="eggNOG" id="KOG0305">
    <property type="taxonomic scope" value="Eukaryota"/>
</dbReference>
<evidence type="ECO:0000256" key="5">
    <source>
        <dbReference type="SAM" id="SignalP"/>
    </source>
</evidence>
<dbReference type="GO" id="GO:0005680">
    <property type="term" value="C:anaphase-promoting complex"/>
    <property type="evidence" value="ECO:0000318"/>
    <property type="project" value="GO_Central"/>
</dbReference>